<evidence type="ECO:0000256" key="2">
    <source>
        <dbReference type="ARBA" id="ARBA00022737"/>
    </source>
</evidence>
<dbReference type="InterPro" id="IPR001763">
    <property type="entry name" value="Rhodanese-like_dom"/>
</dbReference>
<protein>
    <submittedName>
        <fullName evidence="4">Thiosulfate sulfurtransferas-like protein</fullName>
    </submittedName>
</protein>
<evidence type="ECO:0000259" key="3">
    <source>
        <dbReference type="PROSITE" id="PS50206"/>
    </source>
</evidence>
<evidence type="ECO:0000313" key="5">
    <source>
        <dbReference type="Proteomes" id="UP000799640"/>
    </source>
</evidence>
<dbReference type="CDD" id="cd01448">
    <property type="entry name" value="TST_Repeat_1"/>
    <property type="match status" value="1"/>
</dbReference>
<feature type="domain" description="Rhodanese" evidence="3">
    <location>
        <begin position="71"/>
        <end position="174"/>
    </location>
</feature>
<accession>A0A6G1I3I1</accession>
<evidence type="ECO:0000313" key="4">
    <source>
        <dbReference type="EMBL" id="KAF2402863.1"/>
    </source>
</evidence>
<dbReference type="GO" id="GO:0004792">
    <property type="term" value="F:thiosulfate-cyanide sulfurtransferase activity"/>
    <property type="evidence" value="ECO:0007669"/>
    <property type="project" value="TreeGrafter"/>
</dbReference>
<dbReference type="PROSITE" id="PS50206">
    <property type="entry name" value="RHODANESE_3"/>
    <property type="match status" value="2"/>
</dbReference>
<dbReference type="Pfam" id="PF00581">
    <property type="entry name" value="Rhodanese"/>
    <property type="match status" value="1"/>
</dbReference>
<keyword evidence="5" id="KW-1185">Reference proteome</keyword>
<name>A0A6G1I3I1_9PEZI</name>
<dbReference type="FunFam" id="3.40.250.10:FF:000001">
    <property type="entry name" value="Sulfurtransferase"/>
    <property type="match status" value="1"/>
</dbReference>
<dbReference type="InterPro" id="IPR045078">
    <property type="entry name" value="TST/MPST-like"/>
</dbReference>
<dbReference type="SMART" id="SM00450">
    <property type="entry name" value="RHOD"/>
    <property type="match status" value="2"/>
</dbReference>
<dbReference type="InterPro" id="IPR036873">
    <property type="entry name" value="Rhodanese-like_dom_sf"/>
</dbReference>
<organism evidence="4 5">
    <name type="scientific">Trichodelitschia bisporula</name>
    <dbReference type="NCBI Taxonomy" id="703511"/>
    <lineage>
        <taxon>Eukaryota</taxon>
        <taxon>Fungi</taxon>
        <taxon>Dikarya</taxon>
        <taxon>Ascomycota</taxon>
        <taxon>Pezizomycotina</taxon>
        <taxon>Dothideomycetes</taxon>
        <taxon>Dothideomycetes incertae sedis</taxon>
        <taxon>Phaeotrichales</taxon>
        <taxon>Phaeotrichaceae</taxon>
        <taxon>Trichodelitschia</taxon>
    </lineage>
</organism>
<dbReference type="EMBL" id="ML996690">
    <property type="protein sequence ID" value="KAF2402863.1"/>
    <property type="molecule type" value="Genomic_DNA"/>
</dbReference>
<gene>
    <name evidence="4" type="ORF">EJ06DRAFT_527844</name>
</gene>
<dbReference type="OrthoDB" id="270167at2759"/>
<dbReference type="Proteomes" id="UP000799640">
    <property type="component" value="Unassembled WGS sequence"/>
</dbReference>
<dbReference type="SUPFAM" id="SSF52821">
    <property type="entry name" value="Rhodanese/Cell cycle control phosphatase"/>
    <property type="match status" value="2"/>
</dbReference>
<dbReference type="AlphaFoldDB" id="A0A6G1I3I1"/>
<sequence>MAFRNLTSRPGIHFITKCNMSSTSTRSYTLSSCLVTPAELSTAMRKNVYTRLSTAPRIVPLCAAWFMPNDPQNRTGYASFVEKRIPHAKFFDLDAVKDDSSPYPHMLPSSERFAAEMRKLGIHKDDSVVVYDTAELGIFSAPRVAWTFKVFGHDAVHILNNFKLYVDQGFPLEKGEPEVEEVGSVNYPVPELDKSRVATFEDLKERVGERGKEGAEDVLVLDARSTGRWEGKEAEPRAGLSSGHMPGSISIPFGDVLHGRTKAFLPAEELKIYFATRDVDPAKPIVSSCGTGVTACVLDAALNEAGFPEEGRRVYDGSWTEWAQRVKPEEGLIKEGKVA</sequence>
<reference evidence="4" key="1">
    <citation type="journal article" date="2020" name="Stud. Mycol.">
        <title>101 Dothideomycetes genomes: a test case for predicting lifestyles and emergence of pathogens.</title>
        <authorList>
            <person name="Haridas S."/>
            <person name="Albert R."/>
            <person name="Binder M."/>
            <person name="Bloem J."/>
            <person name="Labutti K."/>
            <person name="Salamov A."/>
            <person name="Andreopoulos B."/>
            <person name="Baker S."/>
            <person name="Barry K."/>
            <person name="Bills G."/>
            <person name="Bluhm B."/>
            <person name="Cannon C."/>
            <person name="Castanera R."/>
            <person name="Culley D."/>
            <person name="Daum C."/>
            <person name="Ezra D."/>
            <person name="Gonzalez J."/>
            <person name="Henrissat B."/>
            <person name="Kuo A."/>
            <person name="Liang C."/>
            <person name="Lipzen A."/>
            <person name="Lutzoni F."/>
            <person name="Magnuson J."/>
            <person name="Mondo S."/>
            <person name="Nolan M."/>
            <person name="Ohm R."/>
            <person name="Pangilinan J."/>
            <person name="Park H.-J."/>
            <person name="Ramirez L."/>
            <person name="Alfaro M."/>
            <person name="Sun H."/>
            <person name="Tritt A."/>
            <person name="Yoshinaga Y."/>
            <person name="Zwiers L.-H."/>
            <person name="Turgeon B."/>
            <person name="Goodwin S."/>
            <person name="Spatafora J."/>
            <person name="Crous P."/>
            <person name="Grigoriev I."/>
        </authorList>
    </citation>
    <scope>NUCLEOTIDE SEQUENCE</scope>
    <source>
        <strain evidence="4">CBS 262.69</strain>
    </source>
</reference>
<evidence type="ECO:0000256" key="1">
    <source>
        <dbReference type="ARBA" id="ARBA00022679"/>
    </source>
</evidence>
<dbReference type="PANTHER" id="PTHR11364">
    <property type="entry name" value="THIOSULFATE SULFERTANSFERASE"/>
    <property type="match status" value="1"/>
</dbReference>
<dbReference type="Gene3D" id="3.40.250.10">
    <property type="entry name" value="Rhodanese-like domain"/>
    <property type="match status" value="2"/>
</dbReference>
<dbReference type="GO" id="GO:0005739">
    <property type="term" value="C:mitochondrion"/>
    <property type="evidence" value="ECO:0007669"/>
    <property type="project" value="TreeGrafter"/>
</dbReference>
<dbReference type="CDD" id="cd01449">
    <property type="entry name" value="TST_Repeat_2"/>
    <property type="match status" value="1"/>
</dbReference>
<feature type="domain" description="Rhodanese" evidence="3">
    <location>
        <begin position="214"/>
        <end position="331"/>
    </location>
</feature>
<keyword evidence="2" id="KW-0677">Repeat</keyword>
<dbReference type="FunFam" id="3.40.250.10:FF:000033">
    <property type="entry name" value="Thiosulfate sulfurtransferase TUM1"/>
    <property type="match status" value="1"/>
</dbReference>
<dbReference type="PANTHER" id="PTHR11364:SF27">
    <property type="entry name" value="SULFURTRANSFERASE"/>
    <property type="match status" value="1"/>
</dbReference>
<keyword evidence="1" id="KW-0808">Transferase</keyword>
<proteinExistence type="predicted"/>